<gene>
    <name evidence="1" type="ORF">B1H58_12920</name>
</gene>
<proteinExistence type="predicted"/>
<sequence>MRMQPGLSWLQSSLLPALPLLSPRSWRFAERKKFFGSPLSVIEKTITIPVIFQVADALAFFTPPVIY</sequence>
<dbReference type="AlphaFoldDB" id="A0A1W6B6V6"/>
<keyword evidence="2" id="KW-1185">Reference proteome</keyword>
<dbReference type="STRING" id="1891675.B1H58_12920"/>
<organism evidence="1 2">
    <name type="scientific">Pantoea alhagi</name>
    <dbReference type="NCBI Taxonomy" id="1891675"/>
    <lineage>
        <taxon>Bacteria</taxon>
        <taxon>Pseudomonadati</taxon>
        <taxon>Pseudomonadota</taxon>
        <taxon>Gammaproteobacteria</taxon>
        <taxon>Enterobacterales</taxon>
        <taxon>Erwiniaceae</taxon>
        <taxon>Pantoea</taxon>
    </lineage>
</organism>
<reference evidence="1 2" key="1">
    <citation type="submission" date="2017-02" db="EMBL/GenBank/DDBJ databases">
        <title>Complete genome sequence of the drought resistance-promoting endophyte Pantoea alhagi LTYR-11Z.</title>
        <authorList>
            <person name="Zhang L."/>
        </authorList>
    </citation>
    <scope>NUCLEOTIDE SEQUENCE [LARGE SCALE GENOMIC DNA]</scope>
    <source>
        <strain evidence="1 2">LTYR-11Z</strain>
    </source>
</reference>
<evidence type="ECO:0000313" key="2">
    <source>
        <dbReference type="Proteomes" id="UP000192900"/>
    </source>
</evidence>
<dbReference type="KEGG" id="palh:B1H58_12920"/>
<evidence type="ECO:0000313" key="1">
    <source>
        <dbReference type="EMBL" id="ARJ42840.1"/>
    </source>
</evidence>
<dbReference type="Proteomes" id="UP000192900">
    <property type="component" value="Chromosome"/>
</dbReference>
<accession>A0A1W6B6V6</accession>
<dbReference type="EMBL" id="CP019706">
    <property type="protein sequence ID" value="ARJ42840.1"/>
    <property type="molecule type" value="Genomic_DNA"/>
</dbReference>
<name>A0A1W6B6V6_9GAMM</name>
<protein>
    <submittedName>
        <fullName evidence="1">Uncharacterized protein</fullName>
    </submittedName>
</protein>